<feature type="region of interest" description="Disordered" evidence="1">
    <location>
        <begin position="257"/>
        <end position="277"/>
    </location>
</feature>
<evidence type="ECO:0000313" key="2">
    <source>
        <dbReference type="EMBL" id="KAB8277138.1"/>
    </source>
</evidence>
<feature type="compositionally biased region" description="Basic and acidic residues" evidence="1">
    <location>
        <begin position="257"/>
        <end position="266"/>
    </location>
</feature>
<dbReference type="AlphaFoldDB" id="A0A5N6JEP2"/>
<proteinExistence type="predicted"/>
<accession>A0A5N6JEP2</accession>
<protein>
    <submittedName>
        <fullName evidence="2">Uncharacterized protein</fullName>
    </submittedName>
</protein>
<gene>
    <name evidence="2" type="ORF">BDV30DRAFT_245504</name>
</gene>
<sequence length="353" mass="40256">MEASKMDGEMPSVSVDKFNVCKIIRYAGQLAEISELQKIGNGEDVFIINQGSLYISSGLRIGGKSYPRGISASASVTIFDKTGQFDARFDDSGFNGKGSIDRLKLGALEVSAASDVTKPATFDIAMTQDEQKIKIDWMIHYHDIKLLAWVDADLQRLPPMFNAHLLLEFPGQYKIDFSFNASLGSVKSLSEVNLDFLALIQGDLFDLICDGVNSFLDGMQKLADQGFDSAKRKLEIELSEKNTELESLQEDLNRRDQGMKEHEKITPTRSRRGKEKYAEKRCKNEVKKQQEERYEIVTKKRREYEEKVSQLEKDGRDYRTKKESLEAQRRTNYGEKETALAWFEQHKADTWSE</sequence>
<evidence type="ECO:0000256" key="1">
    <source>
        <dbReference type="SAM" id="MobiDB-lite"/>
    </source>
</evidence>
<name>A0A5N6JEP2_9EURO</name>
<dbReference type="EMBL" id="ML732773">
    <property type="protein sequence ID" value="KAB8277138.1"/>
    <property type="molecule type" value="Genomic_DNA"/>
</dbReference>
<organism evidence="2 3">
    <name type="scientific">Aspergillus minisclerotigenes</name>
    <dbReference type="NCBI Taxonomy" id="656917"/>
    <lineage>
        <taxon>Eukaryota</taxon>
        <taxon>Fungi</taxon>
        <taxon>Dikarya</taxon>
        <taxon>Ascomycota</taxon>
        <taxon>Pezizomycotina</taxon>
        <taxon>Eurotiomycetes</taxon>
        <taxon>Eurotiomycetidae</taxon>
        <taxon>Eurotiales</taxon>
        <taxon>Aspergillaceae</taxon>
        <taxon>Aspergillus</taxon>
        <taxon>Aspergillus subgen. Circumdati</taxon>
    </lineage>
</organism>
<dbReference type="Proteomes" id="UP000326289">
    <property type="component" value="Unassembled WGS sequence"/>
</dbReference>
<feature type="region of interest" description="Disordered" evidence="1">
    <location>
        <begin position="305"/>
        <end position="331"/>
    </location>
</feature>
<evidence type="ECO:0000313" key="3">
    <source>
        <dbReference type="Proteomes" id="UP000326289"/>
    </source>
</evidence>
<keyword evidence="3" id="KW-1185">Reference proteome</keyword>
<reference evidence="2 3" key="1">
    <citation type="submission" date="2019-04" db="EMBL/GenBank/DDBJ databases">
        <title>Fungal friends and foes A comparative genomics study of 23 Aspergillus species from section Flavi.</title>
        <authorList>
            <consortium name="DOE Joint Genome Institute"/>
            <person name="Kjaerbolling I."/>
            <person name="Vesth T.C."/>
            <person name="Frisvad J.C."/>
            <person name="Nybo J.L."/>
            <person name="Theobald S."/>
            <person name="Kildgaard S."/>
            <person name="Petersen T.I."/>
            <person name="Kuo A."/>
            <person name="Sato A."/>
            <person name="Lyhne E.K."/>
            <person name="Kogle M.E."/>
            <person name="Wiebenga A."/>
            <person name="Kun R.S."/>
            <person name="Lubbers R.J."/>
            <person name="Makela M.R."/>
            <person name="Barry K."/>
            <person name="Chovatia M."/>
            <person name="Clum A."/>
            <person name="Daum C."/>
            <person name="Haridas S."/>
            <person name="He G."/>
            <person name="LaButti K."/>
            <person name="Lipzen A."/>
            <person name="Mondo S."/>
            <person name="Pangilinan J."/>
            <person name="Riley R."/>
            <person name="Salamov A."/>
            <person name="Simmons B.A."/>
            <person name="Magnuson J.K."/>
            <person name="Henrissat B."/>
            <person name="Mortensen U.H."/>
            <person name="Larsen T.O."/>
            <person name="De vries R.P."/>
            <person name="Grigoriev I.V."/>
            <person name="Machida M."/>
            <person name="Baker S.E."/>
            <person name="Andersen M.R."/>
        </authorList>
    </citation>
    <scope>NUCLEOTIDE SEQUENCE [LARGE SCALE GENOMIC DNA]</scope>
    <source>
        <strain evidence="2 3">CBS 117635</strain>
    </source>
</reference>